<dbReference type="PANTHER" id="PTHR43415:SF3">
    <property type="entry name" value="GNAT-FAMILY ACETYLTRANSFERASE"/>
    <property type="match status" value="1"/>
</dbReference>
<organism evidence="2">
    <name type="scientific">termite gut metagenome</name>
    <dbReference type="NCBI Taxonomy" id="433724"/>
    <lineage>
        <taxon>unclassified sequences</taxon>
        <taxon>metagenomes</taxon>
        <taxon>organismal metagenomes</taxon>
    </lineage>
</organism>
<dbReference type="EC" id="2.3.1.57" evidence="2"/>
<reference evidence="2" key="1">
    <citation type="submission" date="2019-03" db="EMBL/GenBank/DDBJ databases">
        <title>Single cell metagenomics reveals metabolic interactions within the superorganism composed of flagellate Streblomastix strix and complex community of Bacteroidetes bacteria on its surface.</title>
        <authorList>
            <person name="Treitli S.C."/>
            <person name="Kolisko M."/>
            <person name="Husnik F."/>
            <person name="Keeling P."/>
            <person name="Hampl V."/>
        </authorList>
    </citation>
    <scope>NUCLEOTIDE SEQUENCE</scope>
    <source>
        <strain evidence="2">STM</strain>
    </source>
</reference>
<gene>
    <name evidence="2" type="ORF">EZS27_010822</name>
</gene>
<feature type="domain" description="N-acetyltransferase" evidence="1">
    <location>
        <begin position="11"/>
        <end position="172"/>
    </location>
</feature>
<dbReference type="InterPro" id="IPR000182">
    <property type="entry name" value="GNAT_dom"/>
</dbReference>
<name>A0A5J4S5K0_9ZZZZ</name>
<evidence type="ECO:0000313" key="2">
    <source>
        <dbReference type="EMBL" id="KAA6341366.1"/>
    </source>
</evidence>
<dbReference type="InterPro" id="IPR016181">
    <property type="entry name" value="Acyl_CoA_acyltransferase"/>
</dbReference>
<dbReference type="AlphaFoldDB" id="A0A5J4S5K0"/>
<dbReference type="EMBL" id="SNRY01000394">
    <property type="protein sequence ID" value="KAA6341366.1"/>
    <property type="molecule type" value="Genomic_DNA"/>
</dbReference>
<dbReference type="PROSITE" id="PS51186">
    <property type="entry name" value="GNAT"/>
    <property type="match status" value="1"/>
</dbReference>
<dbReference type="Pfam" id="PF13302">
    <property type="entry name" value="Acetyltransf_3"/>
    <property type="match status" value="1"/>
</dbReference>
<comment type="caution">
    <text evidence="2">The sequence shown here is derived from an EMBL/GenBank/DDBJ whole genome shotgun (WGS) entry which is preliminary data.</text>
</comment>
<dbReference type="SUPFAM" id="SSF55729">
    <property type="entry name" value="Acyl-CoA N-acyltransferases (Nat)"/>
    <property type="match status" value="1"/>
</dbReference>
<protein>
    <submittedName>
        <fullName evidence="2">Spermidine N(1)-acetyltransferase</fullName>
        <ecNumber evidence="2">2.3.1.57</ecNumber>
    </submittedName>
</protein>
<proteinExistence type="predicted"/>
<sequence length="176" mass="20254">MKQPLLSDNHIRLRAMEPEDLNILYEMENDTSLWKFGCTASPYSRSTLKQYLETSQNDLFADKQIRLMIERKIDCKVMGTIDLFDFVPIHSRAAVGIVLLASFRKKGYATEALMLLCNYVSGYLCLNQLYAHIAVDNQTCLRLFSSCGFTECGVLKQWLREGKEYKDAVMVQKVFL</sequence>
<dbReference type="PANTHER" id="PTHR43415">
    <property type="entry name" value="SPERMIDINE N(1)-ACETYLTRANSFERASE"/>
    <property type="match status" value="1"/>
</dbReference>
<dbReference type="GO" id="GO:0004145">
    <property type="term" value="F:diamine N-acetyltransferase activity"/>
    <property type="evidence" value="ECO:0007669"/>
    <property type="project" value="UniProtKB-EC"/>
</dbReference>
<accession>A0A5J4S5K0</accession>
<keyword evidence="2" id="KW-0012">Acyltransferase</keyword>
<dbReference type="Gene3D" id="3.40.630.30">
    <property type="match status" value="1"/>
</dbReference>
<evidence type="ECO:0000259" key="1">
    <source>
        <dbReference type="PROSITE" id="PS51186"/>
    </source>
</evidence>
<keyword evidence="2" id="KW-0808">Transferase</keyword>